<gene>
    <name evidence="2" type="ORF">I8J32_000750</name>
</gene>
<reference evidence="2 3" key="1">
    <citation type="submission" date="2021-03" db="EMBL/GenBank/DDBJ databases">
        <title>Lysobacter sp. nov. isolated from soil of gangwondo yeongwol, south Korea.</title>
        <authorList>
            <person name="Kim K.R."/>
            <person name="Kim K.H."/>
            <person name="Jeon C.O."/>
        </authorList>
    </citation>
    <scope>NUCLEOTIDE SEQUENCE [LARGE SCALE GENOMIC DNA]</scope>
    <source>
        <strain evidence="2 3">R19</strain>
    </source>
</reference>
<accession>A0A975ASQ6</accession>
<feature type="region of interest" description="Disordered" evidence="1">
    <location>
        <begin position="138"/>
        <end position="161"/>
    </location>
</feature>
<dbReference type="KEGG" id="lsf:I8J32_000750"/>
<evidence type="ECO:0000313" key="2">
    <source>
        <dbReference type="EMBL" id="QSX78518.1"/>
    </source>
</evidence>
<organism evidence="2 3">
    <name type="scientific">Agrilutibacter solisilvae</name>
    <dbReference type="NCBI Taxonomy" id="2763317"/>
    <lineage>
        <taxon>Bacteria</taxon>
        <taxon>Pseudomonadati</taxon>
        <taxon>Pseudomonadota</taxon>
        <taxon>Gammaproteobacteria</taxon>
        <taxon>Lysobacterales</taxon>
        <taxon>Lysobacteraceae</taxon>
        <taxon>Agrilutibacter</taxon>
    </lineage>
</organism>
<protein>
    <submittedName>
        <fullName evidence="2">DUF3011 domain-containing protein</fullName>
    </submittedName>
</protein>
<dbReference type="InterPro" id="IPR021381">
    <property type="entry name" value="DUF3011"/>
</dbReference>
<dbReference type="EMBL" id="CP071518">
    <property type="protein sequence ID" value="QSX78518.1"/>
    <property type="molecule type" value="Genomic_DNA"/>
</dbReference>
<dbReference type="AlphaFoldDB" id="A0A975ASQ6"/>
<sequence>MRSVRPEGPGQVASGRWPGTRHFNGSGGLLVPGRCPGLVRNIDIDGGTMKNLYKPLLAALCLIALAAPAAAQVRPKAYAPENLHSLPIPDQERVIALEYEEQSGGQRIPDDQMRFYLDQVNRSNWGFSRIKTDIAQSLGGVEGSDPGASMRCESTDNRRRTCTTPWRGRSRLVSQLSGSSCIENRSWTAGYGEVTVWNGCRAQFAEAWSDGGGDGGFDPRLGPADPLRERQQPHAHLPDAMAGALAGQPADVGHPVHRWPHLRFARRRSGGLGWLPCGVPAALE</sequence>
<evidence type="ECO:0000313" key="3">
    <source>
        <dbReference type="Proteomes" id="UP000639274"/>
    </source>
</evidence>
<name>A0A975ASQ6_9GAMM</name>
<proteinExistence type="predicted"/>
<evidence type="ECO:0000256" key="1">
    <source>
        <dbReference type="SAM" id="MobiDB-lite"/>
    </source>
</evidence>
<keyword evidence="3" id="KW-1185">Reference proteome</keyword>
<dbReference type="Pfam" id="PF11218">
    <property type="entry name" value="DUF3011"/>
    <property type="match status" value="1"/>
</dbReference>
<dbReference type="Proteomes" id="UP000639274">
    <property type="component" value="Chromosome"/>
</dbReference>